<dbReference type="InterPro" id="IPR056125">
    <property type="entry name" value="DUF7708"/>
</dbReference>
<dbReference type="InterPro" id="IPR027417">
    <property type="entry name" value="P-loop_NTPase"/>
</dbReference>
<evidence type="ECO:0000256" key="2">
    <source>
        <dbReference type="SAM" id="Coils"/>
    </source>
</evidence>
<dbReference type="AlphaFoldDB" id="A0A1L7UC47"/>
<dbReference type="PANTHER" id="PTHR10039:SF14">
    <property type="entry name" value="NACHT DOMAIN-CONTAINING PROTEIN"/>
    <property type="match status" value="1"/>
</dbReference>
<protein>
    <submittedName>
        <fullName evidence="5">Uncharacterized protein</fullName>
    </submittedName>
</protein>
<dbReference type="Pfam" id="PF24883">
    <property type="entry name" value="NPHP3_N"/>
    <property type="match status" value="1"/>
</dbReference>
<keyword evidence="6" id="KW-1185">Reference proteome</keyword>
<sequence>MIDETLPSEKQLKKFFQNDVLCWEKANQKTWAPKIKKRNKLKKRTQGAEVDITNQAQNDTQTVQTVDELIQIAKETYGNYQRQRGAAKVFFNIASYFERHSQVIDVFIQQEPKFTALVWGSIRYLLQVVVDCKEASEVTANGIFLIAQHAERWSRMAKSFGDRQGVEEATVDLYYHVLDFLHSAIERFQRDRLARLQASFFNSARREFEAKVAKLRDAAERLDKEVDWEDKEENKQIRAEMLRILQTSETSIEKPKMITEAMLAYDVEKGAREMRMDTSQIYNCISALASPVANRPKGLDVAASDAPPKWLTTHPTYQKWRADRFPSPLWIVGKPGAGKSVLAHQTSSSLSQSGHTVFTHAFQCNVSSQKRGRASLPISILAQLLPSTYPVQDFQTQVLTKLVPSYNQYKPRFEECPFEQLWPHCATLLEKEGDFVLLIDAIDECNFSNHAQAGELLECFQQVLDRTSGKIIIFSRPNDMFGFGTSSEPHMNEIRITEEDTIPEIMAFCASAQRNLKFTDDMKRQVTFRLNRDANNFLWATKFLQQLAATRKTATFNAIVEDWPNDIWGVYTKVWLDRLSSLDDENKSICQEIFLMLLGARRGFKMDELDDALGLIPDSGIAQFITSTHCQPLIQVADGSVSLSHASVRDFLLSGALGDIRFSKSGPDATLARKCLEFLIREIYGSQDRIGQRLRKNIGAGVSDPSDDKSFYEYAARYWYIHLTALSAPDQSLLELANKFLHLLNFAYWAEYSVTDSGDFQAIRSTEITLTVWSKSLTHRDRSLIHLDDYFEFPYRNLATVFKENEEDKELQWLALMHLGFYYYDKGRMTEMAEVRRKVAAGLKDLLGPRHPLALRASADATYTFLFNNKLREAQRLYAEIANVQREVGGPDDASSYFTLVFKAQAEYLMLDSPKALKTLTDSLEGFFRILGPGSNGYLIAQLWYAVANASAGHIEQGIKLLESVRDKRKEQYGPKDSFGVTTQIFLGDLYRKLGSDEGALQNIQPALGFRRSFWQLSHFLTLDTALVLAITYRDFGQQDESAEIIEELETNGGLDREQNIIRACQVKHMRALWLFEDGQLDKSIGILELLLIEIDEKHNNRALQWIRLDLAYMLRYRGRDGDENNASSLFDGIVTDDADDPDDEPDPPRWLDIAERALKLLRKGNTDGANDLLGREKLRWAREETLWMWLGMPAADTGCMRLPKGLGDDNM</sequence>
<feature type="coiled-coil region" evidence="2">
    <location>
        <begin position="205"/>
        <end position="232"/>
    </location>
</feature>
<evidence type="ECO:0000259" key="4">
    <source>
        <dbReference type="Pfam" id="PF24883"/>
    </source>
</evidence>
<gene>
    <name evidence="5" type="ORF">FMAN_13036</name>
</gene>
<dbReference type="GeneID" id="65092286"/>
<proteinExistence type="predicted"/>
<feature type="domain" description="Nephrocystin 3-like N-terminal" evidence="4">
    <location>
        <begin position="309"/>
        <end position="476"/>
    </location>
</feature>
<feature type="domain" description="DUF7708" evidence="3">
    <location>
        <begin position="92"/>
        <end position="231"/>
    </location>
</feature>
<evidence type="ECO:0000313" key="6">
    <source>
        <dbReference type="Proteomes" id="UP000184255"/>
    </source>
</evidence>
<name>A0A1L7UC47_FUSMA</name>
<evidence type="ECO:0000259" key="3">
    <source>
        <dbReference type="Pfam" id="PF24809"/>
    </source>
</evidence>
<dbReference type="Proteomes" id="UP000184255">
    <property type="component" value="Unassembled WGS sequence"/>
</dbReference>
<dbReference type="InterPro" id="IPR056884">
    <property type="entry name" value="NPHP3-like_N"/>
</dbReference>
<dbReference type="VEuPathDB" id="FungiDB:FMAN_13036"/>
<reference evidence="6" key="1">
    <citation type="journal article" date="2016" name="Genome Biol. Evol.">
        <title>Comparative 'omics' of the Fusarium fujikuroi species complex highlights differences in genetic potential and metabolite synthesis.</title>
        <authorList>
            <person name="Niehaus E.-M."/>
            <person name="Muensterkoetter M."/>
            <person name="Proctor R.H."/>
            <person name="Brown D.W."/>
            <person name="Sharon A."/>
            <person name="Idan Y."/>
            <person name="Oren-Young L."/>
            <person name="Sieber C.M."/>
            <person name="Novak O."/>
            <person name="Pencik A."/>
            <person name="Tarkowska D."/>
            <person name="Hromadova K."/>
            <person name="Freeman S."/>
            <person name="Maymon M."/>
            <person name="Elazar M."/>
            <person name="Youssef S.A."/>
            <person name="El-Shabrawy E.S.M."/>
            <person name="Shalaby A.B.A."/>
            <person name="Houterman P."/>
            <person name="Brock N.L."/>
            <person name="Burkhardt I."/>
            <person name="Tsavkelova E.A."/>
            <person name="Dickschat J.S."/>
            <person name="Galuszka P."/>
            <person name="Gueldener U."/>
            <person name="Tudzynski B."/>
        </authorList>
    </citation>
    <scope>NUCLEOTIDE SEQUENCE [LARGE SCALE GENOMIC DNA]</scope>
    <source>
        <strain evidence="6">MRC7560</strain>
    </source>
</reference>
<dbReference type="SUPFAM" id="SSF48452">
    <property type="entry name" value="TPR-like"/>
    <property type="match status" value="1"/>
</dbReference>
<accession>A0A1L7UC47</accession>
<dbReference type="InterPro" id="IPR011990">
    <property type="entry name" value="TPR-like_helical_dom_sf"/>
</dbReference>
<dbReference type="PANTHER" id="PTHR10039">
    <property type="entry name" value="AMELOGENIN"/>
    <property type="match status" value="1"/>
</dbReference>
<dbReference type="RefSeq" id="XP_041689117.1">
    <property type="nucleotide sequence ID" value="XM_041823548.1"/>
</dbReference>
<keyword evidence="2" id="KW-0175">Coiled coil</keyword>
<dbReference type="Gene3D" id="3.40.50.300">
    <property type="entry name" value="P-loop containing nucleotide triphosphate hydrolases"/>
    <property type="match status" value="1"/>
</dbReference>
<evidence type="ECO:0000313" key="5">
    <source>
        <dbReference type="EMBL" id="CVL05071.1"/>
    </source>
</evidence>
<comment type="caution">
    <text evidence="5">The sequence shown here is derived from an EMBL/GenBank/DDBJ whole genome shotgun (WGS) entry which is preliminary data.</text>
</comment>
<keyword evidence="1" id="KW-0677">Repeat</keyword>
<organism evidence="5 6">
    <name type="scientific">Fusarium mangiferae</name>
    <name type="common">Mango malformation disease fungus</name>
    <dbReference type="NCBI Taxonomy" id="192010"/>
    <lineage>
        <taxon>Eukaryota</taxon>
        <taxon>Fungi</taxon>
        <taxon>Dikarya</taxon>
        <taxon>Ascomycota</taxon>
        <taxon>Pezizomycotina</taxon>
        <taxon>Sordariomycetes</taxon>
        <taxon>Hypocreomycetidae</taxon>
        <taxon>Hypocreales</taxon>
        <taxon>Nectriaceae</taxon>
        <taxon>Fusarium</taxon>
        <taxon>Fusarium fujikuroi species complex</taxon>
    </lineage>
</organism>
<dbReference type="Pfam" id="PF24809">
    <property type="entry name" value="DUF7708"/>
    <property type="match status" value="1"/>
</dbReference>
<dbReference type="EMBL" id="FCQH01000015">
    <property type="protein sequence ID" value="CVL05071.1"/>
    <property type="molecule type" value="Genomic_DNA"/>
</dbReference>
<dbReference type="SUPFAM" id="SSF52540">
    <property type="entry name" value="P-loop containing nucleoside triphosphate hydrolases"/>
    <property type="match status" value="1"/>
</dbReference>
<evidence type="ECO:0000256" key="1">
    <source>
        <dbReference type="ARBA" id="ARBA00022737"/>
    </source>
</evidence>
<dbReference type="Gene3D" id="1.25.40.10">
    <property type="entry name" value="Tetratricopeptide repeat domain"/>
    <property type="match status" value="2"/>
</dbReference>